<reference evidence="1 2" key="1">
    <citation type="submission" date="2016-11" db="EMBL/GenBank/DDBJ databases">
        <title>Draft Genome Sequences of Nine Cyanobacterial Strains from Diverse Habitats.</title>
        <authorList>
            <person name="Zhu T."/>
            <person name="Hou S."/>
            <person name="Lu X."/>
            <person name="Hess W.R."/>
        </authorList>
    </citation>
    <scope>NUCLEOTIDE SEQUENCE [LARGE SCALE GENOMIC DNA]</scope>
    <source>
        <strain evidence="1 2">NIES-30</strain>
    </source>
</reference>
<organism evidence="1 2">
    <name type="scientific">Phormidium tenue NIES-30</name>
    <dbReference type="NCBI Taxonomy" id="549789"/>
    <lineage>
        <taxon>Bacteria</taxon>
        <taxon>Bacillati</taxon>
        <taxon>Cyanobacteriota</taxon>
        <taxon>Cyanophyceae</taxon>
        <taxon>Oscillatoriophycideae</taxon>
        <taxon>Oscillatoriales</taxon>
        <taxon>Oscillatoriaceae</taxon>
        <taxon>Phormidium</taxon>
    </lineage>
</organism>
<proteinExistence type="predicted"/>
<protein>
    <submittedName>
        <fullName evidence="1">Uncharacterized protein</fullName>
    </submittedName>
</protein>
<dbReference type="RefSeq" id="WP_073610890.1">
    <property type="nucleotide sequence ID" value="NZ_MRCG01000026.1"/>
</dbReference>
<dbReference type="Proteomes" id="UP000185557">
    <property type="component" value="Unassembled WGS sequence"/>
</dbReference>
<dbReference type="OrthoDB" id="426097at2"/>
<gene>
    <name evidence="1" type="ORF">NIES30_23555</name>
</gene>
<evidence type="ECO:0000313" key="1">
    <source>
        <dbReference type="EMBL" id="OKH44105.1"/>
    </source>
</evidence>
<comment type="caution">
    <text evidence="1">The sequence shown here is derived from an EMBL/GenBank/DDBJ whole genome shotgun (WGS) entry which is preliminary data.</text>
</comment>
<dbReference type="AlphaFoldDB" id="A0A1U7IYX8"/>
<evidence type="ECO:0000313" key="2">
    <source>
        <dbReference type="Proteomes" id="UP000185557"/>
    </source>
</evidence>
<name>A0A1U7IYX8_9CYAN</name>
<sequence length="141" mass="15775">MVKSPVPHDKSSDASEGGCRPTFYMTAELLEAIEAQCAAEGNRKRSPFLAEIMELLLTSELGQQLREGAQKHRRPLAHELEANLLLFNEHIPTERIVELAEASQRNPDQMLVRLVLLGLRVYEKAISRMEVEIEGGPEVVS</sequence>
<dbReference type="EMBL" id="MRCG01000026">
    <property type="protein sequence ID" value="OKH44105.1"/>
    <property type="molecule type" value="Genomic_DNA"/>
</dbReference>
<keyword evidence="2" id="KW-1185">Reference proteome</keyword>
<accession>A0A1U7IYX8</accession>